<protein>
    <submittedName>
        <fullName evidence="1">Uncharacterized protein</fullName>
    </submittedName>
</protein>
<organism evidence="1 2">
    <name type="scientific">Rozella allomycis (strain CSF55)</name>
    <dbReference type="NCBI Taxonomy" id="988480"/>
    <lineage>
        <taxon>Eukaryota</taxon>
        <taxon>Fungi</taxon>
        <taxon>Fungi incertae sedis</taxon>
        <taxon>Cryptomycota</taxon>
        <taxon>Cryptomycota incertae sedis</taxon>
        <taxon>Rozella</taxon>
    </lineage>
</organism>
<dbReference type="HOGENOM" id="CLU_557953_0_0_1"/>
<sequence length="489" mass="57218">MVEYAFKRKSSADIIRLFESIIKYGKSGHETEYYDYFNKYNVDPLDICNEALSKSRKIIPTDPFVDYEFGDLETSKVMCDNFFQHVISPKGLGFEEVLIDAIEKQLIYVLKYLLRDAKYYVTNVYNYALTTGKRLVVEAMIFDVNGYNDYKIEMINNFKPFGTPLKDVEFLMEALKKNIFELVVKIMNKWDLAADCKINHTDFFARLASSGVFSSVDKSRVVYWFDVLATHQNMHLALKELFIKRKEAIPVVKLGEPKILSQIVQCGSICLKLLLENAFKEKDSELLNFLCDRSFHYLGKKDVLKAIKRFPVNQGMNWIKAIREVFDSTDNHKYEPLVYQSAKYELELALRDEKYDFALTLAKHFEFSLERKNSIKFFINKKAINIPTEMKFDQGVLNVIVSIHNFLKWKSSIFVSKFPSVEDWKKFNEYTIGISRNSYNYNPQIDLTAILDILWEQKYYALAIDFMIENQINPRQEDPGRFRAPRGAN</sequence>
<proteinExistence type="predicted"/>
<evidence type="ECO:0000313" key="1">
    <source>
        <dbReference type="EMBL" id="EPZ33951.1"/>
    </source>
</evidence>
<keyword evidence="2" id="KW-1185">Reference proteome</keyword>
<evidence type="ECO:0000313" key="2">
    <source>
        <dbReference type="Proteomes" id="UP000030755"/>
    </source>
</evidence>
<dbReference type="EMBL" id="KE561021">
    <property type="protein sequence ID" value="EPZ33951.1"/>
    <property type="molecule type" value="Genomic_DNA"/>
</dbReference>
<dbReference type="Proteomes" id="UP000030755">
    <property type="component" value="Unassembled WGS sequence"/>
</dbReference>
<name>A0A075AUH7_ROZAC</name>
<gene>
    <name evidence="1" type="ORF">O9G_003471</name>
</gene>
<accession>A0A075AUH7</accession>
<reference evidence="1 2" key="1">
    <citation type="journal article" date="2013" name="Curr. Biol.">
        <title>Shared signatures of parasitism and phylogenomics unite Cryptomycota and microsporidia.</title>
        <authorList>
            <person name="James T.Y."/>
            <person name="Pelin A."/>
            <person name="Bonen L."/>
            <person name="Ahrendt S."/>
            <person name="Sain D."/>
            <person name="Corradi N."/>
            <person name="Stajich J.E."/>
        </authorList>
    </citation>
    <scope>NUCLEOTIDE SEQUENCE [LARGE SCALE GENOMIC DNA]</scope>
    <source>
        <strain evidence="1 2">CSF55</strain>
    </source>
</reference>
<dbReference type="AlphaFoldDB" id="A0A075AUH7"/>